<accession>A0A8S5NUW2</accession>
<protein>
    <submittedName>
        <fullName evidence="1">Uncharacterized protein</fullName>
    </submittedName>
</protein>
<dbReference type="EMBL" id="BK015264">
    <property type="protein sequence ID" value="DAD98565.1"/>
    <property type="molecule type" value="Genomic_DNA"/>
</dbReference>
<sequence>MGREGEGVRGFEKLKGFETRVSYFEILRGFENYTVV</sequence>
<evidence type="ECO:0000313" key="1">
    <source>
        <dbReference type="EMBL" id="DAD98565.1"/>
    </source>
</evidence>
<proteinExistence type="predicted"/>
<organism evidence="1">
    <name type="scientific">Siphoviridae sp. ctTnV63</name>
    <dbReference type="NCBI Taxonomy" id="2825523"/>
    <lineage>
        <taxon>Viruses</taxon>
        <taxon>Duplodnaviria</taxon>
        <taxon>Heunggongvirae</taxon>
        <taxon>Uroviricota</taxon>
        <taxon>Caudoviricetes</taxon>
    </lineage>
</organism>
<name>A0A8S5NUW2_9CAUD</name>
<reference evidence="1" key="1">
    <citation type="journal article" date="2021" name="Proc. Natl. Acad. Sci. U.S.A.">
        <title>A Catalog of Tens of Thousands of Viruses from Human Metagenomes Reveals Hidden Associations with Chronic Diseases.</title>
        <authorList>
            <person name="Tisza M.J."/>
            <person name="Buck C.B."/>
        </authorList>
    </citation>
    <scope>NUCLEOTIDE SEQUENCE</scope>
    <source>
        <strain evidence="1">CtTnV63</strain>
    </source>
</reference>